<keyword evidence="2" id="KW-1185">Reference proteome</keyword>
<comment type="caution">
    <text evidence="1">The sequence shown here is derived from an EMBL/GenBank/DDBJ whole genome shotgun (WGS) entry which is preliminary data.</text>
</comment>
<dbReference type="AlphaFoldDB" id="A0A8J8G6U8"/>
<sequence length="130" mass="15443">MIQDKDFLIRQIQQFTALLSKLLLGKNEGKPEEIELVIETQLKDIFKTTFPDLLQLSLEEIVEKVEVFKPHQQPELYEMLGHLFYFKNKENFSEKLAKYSIYFYEIWIAKAQIYSIPVNARIAELKEKLT</sequence>
<dbReference type="EMBL" id="JABSNO010000001">
    <property type="protein sequence ID" value="NRS91062.1"/>
    <property type="molecule type" value="Genomic_DNA"/>
</dbReference>
<dbReference type="Proteomes" id="UP000610746">
    <property type="component" value="Unassembled WGS sequence"/>
</dbReference>
<evidence type="ECO:0000313" key="1">
    <source>
        <dbReference type="EMBL" id="NRS91062.1"/>
    </source>
</evidence>
<proteinExistence type="predicted"/>
<organism evidence="1 2">
    <name type="scientific">Frigoriflavimonas asaccharolytica</name>
    <dbReference type="NCBI Taxonomy" id="2735899"/>
    <lineage>
        <taxon>Bacteria</taxon>
        <taxon>Pseudomonadati</taxon>
        <taxon>Bacteroidota</taxon>
        <taxon>Flavobacteriia</taxon>
        <taxon>Flavobacteriales</taxon>
        <taxon>Weeksellaceae</taxon>
        <taxon>Frigoriflavimonas</taxon>
    </lineage>
</organism>
<evidence type="ECO:0000313" key="2">
    <source>
        <dbReference type="Proteomes" id="UP000610746"/>
    </source>
</evidence>
<reference evidence="1" key="1">
    <citation type="submission" date="2020-05" db="EMBL/GenBank/DDBJ databases">
        <title>Genomic Encyclopedia of Type Strains, Phase IV (KMG-V): Genome sequencing to study the core and pangenomes of soil and plant-associated prokaryotes.</title>
        <authorList>
            <person name="Whitman W."/>
        </authorList>
    </citation>
    <scope>NUCLEOTIDE SEQUENCE</scope>
    <source>
        <strain evidence="1">16F</strain>
    </source>
</reference>
<dbReference type="RefSeq" id="WP_173777697.1">
    <property type="nucleotide sequence ID" value="NZ_JABSNO010000001.1"/>
</dbReference>
<protein>
    <submittedName>
        <fullName evidence="1">Uncharacterized protein</fullName>
    </submittedName>
</protein>
<gene>
    <name evidence="1" type="ORF">HNQ03_000127</name>
</gene>
<accession>A0A8J8G6U8</accession>
<name>A0A8J8G6U8_9FLAO</name>